<proteinExistence type="inferred from homology"/>
<dbReference type="Gene3D" id="3.30.559.10">
    <property type="entry name" value="Chloramphenicol acetyltransferase-like domain"/>
    <property type="match status" value="1"/>
</dbReference>
<evidence type="ECO:0000313" key="9">
    <source>
        <dbReference type="EMBL" id="HGB36377.1"/>
    </source>
</evidence>
<dbReference type="Gene3D" id="4.10.320.10">
    <property type="entry name" value="E3-binding domain"/>
    <property type="match status" value="1"/>
</dbReference>
<evidence type="ECO:0000256" key="5">
    <source>
        <dbReference type="ARBA" id="ARBA00023315"/>
    </source>
</evidence>
<protein>
    <recommendedName>
        <fullName evidence="6">Dihydrolipoamide acetyltransferase component of pyruvate dehydrogenase complex</fullName>
        <ecNumber evidence="6">2.3.1.-</ecNumber>
    </recommendedName>
</protein>
<dbReference type="PANTHER" id="PTHR43178:SF5">
    <property type="entry name" value="LIPOAMIDE ACYLTRANSFERASE COMPONENT OF BRANCHED-CHAIN ALPHA-KETO ACID DEHYDROGENASE COMPLEX, MITOCHONDRIAL"/>
    <property type="match status" value="1"/>
</dbReference>
<evidence type="ECO:0000259" key="8">
    <source>
        <dbReference type="PROSITE" id="PS51826"/>
    </source>
</evidence>
<dbReference type="Gene3D" id="2.40.50.100">
    <property type="match status" value="1"/>
</dbReference>
<dbReference type="CDD" id="cd06849">
    <property type="entry name" value="lipoyl_domain"/>
    <property type="match status" value="1"/>
</dbReference>
<keyword evidence="4 6" id="KW-0450">Lipoyl</keyword>
<dbReference type="EC" id="2.3.1.-" evidence="6"/>
<dbReference type="PANTHER" id="PTHR43178">
    <property type="entry name" value="DIHYDROLIPOAMIDE ACETYLTRANSFERASE COMPONENT OF PYRUVATE DEHYDROGENASE COMPLEX"/>
    <property type="match status" value="1"/>
</dbReference>
<evidence type="ECO:0000256" key="3">
    <source>
        <dbReference type="ARBA" id="ARBA00022679"/>
    </source>
</evidence>
<dbReference type="GO" id="GO:0016407">
    <property type="term" value="F:acetyltransferase activity"/>
    <property type="evidence" value="ECO:0007669"/>
    <property type="project" value="TreeGrafter"/>
</dbReference>
<dbReference type="InterPro" id="IPR000089">
    <property type="entry name" value="Biotin_lipoyl"/>
</dbReference>
<dbReference type="AlphaFoldDB" id="A0A7V3KPD2"/>
<dbReference type="GO" id="GO:0005737">
    <property type="term" value="C:cytoplasm"/>
    <property type="evidence" value="ECO:0007669"/>
    <property type="project" value="TreeGrafter"/>
</dbReference>
<dbReference type="SUPFAM" id="SSF52777">
    <property type="entry name" value="CoA-dependent acyltransferases"/>
    <property type="match status" value="1"/>
</dbReference>
<dbReference type="PROSITE" id="PS00189">
    <property type="entry name" value="LIPOYL"/>
    <property type="match status" value="1"/>
</dbReference>
<keyword evidence="3 6" id="KW-0808">Transferase</keyword>
<dbReference type="PROSITE" id="PS51826">
    <property type="entry name" value="PSBD"/>
    <property type="match status" value="1"/>
</dbReference>
<dbReference type="Pfam" id="PF00198">
    <property type="entry name" value="2-oxoacid_dh"/>
    <property type="match status" value="1"/>
</dbReference>
<evidence type="ECO:0000259" key="7">
    <source>
        <dbReference type="PROSITE" id="PS50968"/>
    </source>
</evidence>
<dbReference type="InterPro" id="IPR023213">
    <property type="entry name" value="CAT-like_dom_sf"/>
</dbReference>
<comment type="similarity">
    <text evidence="2 6">Belongs to the 2-oxoacid dehydrogenase family.</text>
</comment>
<organism evidence="9">
    <name type="scientific">candidate division WOR-3 bacterium</name>
    <dbReference type="NCBI Taxonomy" id="2052148"/>
    <lineage>
        <taxon>Bacteria</taxon>
        <taxon>Bacteria division WOR-3</taxon>
    </lineage>
</organism>
<dbReference type="InterPro" id="IPR003016">
    <property type="entry name" value="2-oxoA_DH_lipoyl-BS"/>
</dbReference>
<dbReference type="PROSITE" id="PS50968">
    <property type="entry name" value="BIOTINYL_LIPOYL"/>
    <property type="match status" value="1"/>
</dbReference>
<comment type="caution">
    <text evidence="9">The sequence shown here is derived from an EMBL/GenBank/DDBJ whole genome shotgun (WGS) entry which is preliminary data.</text>
</comment>
<dbReference type="GO" id="GO:0031405">
    <property type="term" value="F:lipoic acid binding"/>
    <property type="evidence" value="ECO:0007669"/>
    <property type="project" value="TreeGrafter"/>
</dbReference>
<dbReference type="Pfam" id="PF00364">
    <property type="entry name" value="Biotin_lipoyl"/>
    <property type="match status" value="1"/>
</dbReference>
<comment type="cofactor">
    <cofactor evidence="1 6">
        <name>(R)-lipoate</name>
        <dbReference type="ChEBI" id="CHEBI:83088"/>
    </cofactor>
</comment>
<evidence type="ECO:0000256" key="6">
    <source>
        <dbReference type="RuleBase" id="RU003423"/>
    </source>
</evidence>
<feature type="domain" description="Lipoyl-binding" evidence="7">
    <location>
        <begin position="2"/>
        <end position="77"/>
    </location>
</feature>
<dbReference type="EMBL" id="DTGD01000214">
    <property type="protein sequence ID" value="HGB36377.1"/>
    <property type="molecule type" value="Genomic_DNA"/>
</dbReference>
<gene>
    <name evidence="9" type="ORF">ENV38_05685</name>
</gene>
<evidence type="ECO:0000256" key="4">
    <source>
        <dbReference type="ARBA" id="ARBA00022823"/>
    </source>
</evidence>
<dbReference type="InterPro" id="IPR050743">
    <property type="entry name" value="2-oxoacid_DH_E2_comp"/>
</dbReference>
<feature type="domain" description="Peripheral subunit-binding (PSBD)" evidence="8">
    <location>
        <begin position="110"/>
        <end position="147"/>
    </location>
</feature>
<dbReference type="FunFam" id="3.30.559.10:FF:000007">
    <property type="entry name" value="Dihydrolipoamide acetyltransferase component of pyruvate dehydrogenase complex"/>
    <property type="match status" value="1"/>
</dbReference>
<reference evidence="9" key="1">
    <citation type="journal article" date="2020" name="mSystems">
        <title>Genome- and Community-Level Interaction Insights into Carbon Utilization and Element Cycling Functions of Hydrothermarchaeota in Hydrothermal Sediment.</title>
        <authorList>
            <person name="Zhou Z."/>
            <person name="Liu Y."/>
            <person name="Xu W."/>
            <person name="Pan J."/>
            <person name="Luo Z.H."/>
            <person name="Li M."/>
        </authorList>
    </citation>
    <scope>NUCLEOTIDE SEQUENCE [LARGE SCALE GENOMIC DNA]</scope>
    <source>
        <strain evidence="9">SpSt-754</strain>
    </source>
</reference>
<name>A0A7V3KPD2_UNCW3</name>
<dbReference type="SUPFAM" id="SSF51230">
    <property type="entry name" value="Single hybrid motif"/>
    <property type="match status" value="1"/>
</dbReference>
<accession>A0A7V3KPD2</accession>
<sequence>MAFEVQMPNIGISIAEGTIEKWLKKEGERVEKGESLVVIMTDKVTIEIPAEVSGILLKIFSPPGSKVRVGETIALIGSPEESQEALSEKREAKLPSTIEVSASQKIKDLRISPLARRIAAEYGLDMNEVTRKYPGQKIGKEEILSFVTQKKDQEKVLEEVVKEGIKDKEEIKPLSGTLRAMAEHMALSVRTAARVTTMAEVDMTELEKLRNALKENFQKEYGTPLTFLPFVIKAMAEGIKIYPILNASLRNQEIVLHRAVNVGIAVDTGESLLVPVVKNVESKNILELSREINHLVTKAREGKLTLEDIKGGTISLTNAGVYGALLATPIIHQPQSAILWMGKVMETPVVREGKIVIRSMMYLCLSYDHRLIRGAQAVQFLQVVKKKLEDPYLLLF</sequence>
<evidence type="ECO:0000256" key="1">
    <source>
        <dbReference type="ARBA" id="ARBA00001938"/>
    </source>
</evidence>
<dbReference type="InterPro" id="IPR036625">
    <property type="entry name" value="E3-bd_dom_sf"/>
</dbReference>
<dbReference type="InterPro" id="IPR011053">
    <property type="entry name" value="Single_hybrid_motif"/>
</dbReference>
<keyword evidence="5 6" id="KW-0012">Acyltransferase</keyword>
<evidence type="ECO:0000256" key="2">
    <source>
        <dbReference type="ARBA" id="ARBA00007317"/>
    </source>
</evidence>
<dbReference type="InterPro" id="IPR004167">
    <property type="entry name" value="PSBD"/>
</dbReference>
<dbReference type="InterPro" id="IPR001078">
    <property type="entry name" value="2-oxoacid_DH_actylTfrase"/>
</dbReference>